<sequence length="110" mass="12620">MDDLELRIATNNFVQDCCALILTETWLHPAILDNAVQLAGRTIHHHDRNGDSAYTPHIRKSKPSIRKINTLPEVALSQLQDCFSTTEWSLFESWDLEEYTETVLSYISLC</sequence>
<proteinExistence type="predicted"/>
<reference evidence="1" key="1">
    <citation type="journal article" date="2023" name="Front. Mar. Sci.">
        <title>A new Merluccius polli reference genome to investigate the effects of global change in West African waters.</title>
        <authorList>
            <person name="Mateo J.L."/>
            <person name="Blanco-Fernandez C."/>
            <person name="Garcia-Vazquez E."/>
            <person name="Machado-Schiaffino G."/>
        </authorList>
    </citation>
    <scope>NUCLEOTIDE SEQUENCE</scope>
    <source>
        <strain evidence="1">C29</strain>
        <tissue evidence="1">Fin</tissue>
    </source>
</reference>
<comment type="caution">
    <text evidence="1">The sequence shown here is derived from an EMBL/GenBank/DDBJ whole genome shotgun (WGS) entry which is preliminary data.</text>
</comment>
<dbReference type="EMBL" id="JAOPHQ010005697">
    <property type="protein sequence ID" value="KAK0134551.1"/>
    <property type="molecule type" value="Genomic_DNA"/>
</dbReference>
<accession>A0AA47NQH1</accession>
<dbReference type="Proteomes" id="UP001174136">
    <property type="component" value="Unassembled WGS sequence"/>
</dbReference>
<dbReference type="AlphaFoldDB" id="A0AA47NQH1"/>
<organism evidence="1 2">
    <name type="scientific">Merluccius polli</name>
    <name type="common">Benguela hake</name>
    <name type="synonym">Merluccius cadenati</name>
    <dbReference type="NCBI Taxonomy" id="89951"/>
    <lineage>
        <taxon>Eukaryota</taxon>
        <taxon>Metazoa</taxon>
        <taxon>Chordata</taxon>
        <taxon>Craniata</taxon>
        <taxon>Vertebrata</taxon>
        <taxon>Euteleostomi</taxon>
        <taxon>Actinopterygii</taxon>
        <taxon>Neopterygii</taxon>
        <taxon>Teleostei</taxon>
        <taxon>Neoteleostei</taxon>
        <taxon>Acanthomorphata</taxon>
        <taxon>Zeiogadaria</taxon>
        <taxon>Gadariae</taxon>
        <taxon>Gadiformes</taxon>
        <taxon>Gadoidei</taxon>
        <taxon>Merlucciidae</taxon>
        <taxon>Merluccius</taxon>
    </lineage>
</organism>
<evidence type="ECO:0000313" key="1">
    <source>
        <dbReference type="EMBL" id="KAK0134551.1"/>
    </source>
</evidence>
<protein>
    <submittedName>
        <fullName evidence="1">Uncharacterized protein</fullName>
    </submittedName>
</protein>
<evidence type="ECO:0000313" key="2">
    <source>
        <dbReference type="Proteomes" id="UP001174136"/>
    </source>
</evidence>
<gene>
    <name evidence="1" type="ORF">N1851_029820</name>
</gene>
<keyword evidence="2" id="KW-1185">Reference proteome</keyword>
<name>A0AA47NQH1_MERPO</name>